<evidence type="ECO:0000313" key="2">
    <source>
        <dbReference type="Proteomes" id="UP001303946"/>
    </source>
</evidence>
<protein>
    <recommendedName>
        <fullName evidence="3">Transposase</fullName>
    </recommendedName>
</protein>
<organism evidence="1 2">
    <name type="scientific">Piscinibacter gummiphilus</name>
    <dbReference type="NCBI Taxonomy" id="946333"/>
    <lineage>
        <taxon>Bacteria</taxon>
        <taxon>Pseudomonadati</taxon>
        <taxon>Pseudomonadota</taxon>
        <taxon>Betaproteobacteria</taxon>
        <taxon>Burkholderiales</taxon>
        <taxon>Sphaerotilaceae</taxon>
        <taxon>Piscinibacter</taxon>
    </lineage>
</organism>
<dbReference type="RefSeq" id="WP_316698965.1">
    <property type="nucleotide sequence ID" value="NZ_CP136336.1"/>
</dbReference>
<accession>A0ABZ0CND5</accession>
<evidence type="ECO:0000313" key="1">
    <source>
        <dbReference type="EMBL" id="WOB06499.1"/>
    </source>
</evidence>
<keyword evidence="2" id="KW-1185">Reference proteome</keyword>
<dbReference type="EMBL" id="CP136336">
    <property type="protein sequence ID" value="WOB06499.1"/>
    <property type="molecule type" value="Genomic_DNA"/>
</dbReference>
<dbReference type="Proteomes" id="UP001303946">
    <property type="component" value="Chromosome"/>
</dbReference>
<sequence>MTRSLRADVRNPLLQLPAAKRLAELPPEAQEALKALLVDIRNDCRVRAEECWRKHKAPMAAYWKATGVYANHAQRLLKGAASTTRGTT</sequence>
<name>A0ABZ0CND5_9BURK</name>
<proteinExistence type="predicted"/>
<gene>
    <name evidence="1" type="ORF">RXV79_16375</name>
</gene>
<reference evidence="1 2" key="1">
    <citation type="submission" date="2023-10" db="EMBL/GenBank/DDBJ databases">
        <title>Bacteria for the degradation of biodegradable plastic PBAT(Polybutylene adipate terephthalate).</title>
        <authorList>
            <person name="Weon H.-Y."/>
            <person name="Yeon J."/>
        </authorList>
    </citation>
    <scope>NUCLEOTIDE SEQUENCE [LARGE SCALE GENOMIC DNA]</scope>
    <source>
        <strain evidence="1 2">SBD 7-3</strain>
    </source>
</reference>
<evidence type="ECO:0008006" key="3">
    <source>
        <dbReference type="Google" id="ProtNLM"/>
    </source>
</evidence>